<protein>
    <submittedName>
        <fullName evidence="2">Uncharacterized protein</fullName>
    </submittedName>
</protein>
<organism evidence="2 3">
    <name type="scientific">Iphiclides podalirius</name>
    <name type="common">scarce swallowtail</name>
    <dbReference type="NCBI Taxonomy" id="110791"/>
    <lineage>
        <taxon>Eukaryota</taxon>
        <taxon>Metazoa</taxon>
        <taxon>Ecdysozoa</taxon>
        <taxon>Arthropoda</taxon>
        <taxon>Hexapoda</taxon>
        <taxon>Insecta</taxon>
        <taxon>Pterygota</taxon>
        <taxon>Neoptera</taxon>
        <taxon>Endopterygota</taxon>
        <taxon>Lepidoptera</taxon>
        <taxon>Glossata</taxon>
        <taxon>Ditrysia</taxon>
        <taxon>Papilionoidea</taxon>
        <taxon>Papilionidae</taxon>
        <taxon>Papilioninae</taxon>
        <taxon>Iphiclides</taxon>
    </lineage>
</organism>
<feature type="compositionally biased region" description="Polar residues" evidence="1">
    <location>
        <begin position="87"/>
        <end position="97"/>
    </location>
</feature>
<keyword evidence="3" id="KW-1185">Reference proteome</keyword>
<dbReference type="Proteomes" id="UP000837857">
    <property type="component" value="Chromosome 7"/>
</dbReference>
<proteinExistence type="predicted"/>
<reference evidence="2" key="1">
    <citation type="submission" date="2022-03" db="EMBL/GenBank/DDBJ databases">
        <authorList>
            <person name="Martin H S."/>
        </authorList>
    </citation>
    <scope>NUCLEOTIDE SEQUENCE</scope>
</reference>
<name>A0ABN8J4E2_9NEOP</name>
<sequence length="97" mass="9951">MSAGPGGGTRPRSATIGDLIEERVGDAFAELAAAEVNVSRRSVGGRPAIAKAPGVAYDRWGPAVDVTARYPAPSIGCGRSTPPQPPQNTAYHISSHV</sequence>
<feature type="region of interest" description="Disordered" evidence="1">
    <location>
        <begin position="75"/>
        <end position="97"/>
    </location>
</feature>
<evidence type="ECO:0000256" key="1">
    <source>
        <dbReference type="SAM" id="MobiDB-lite"/>
    </source>
</evidence>
<evidence type="ECO:0000313" key="3">
    <source>
        <dbReference type="Proteomes" id="UP000837857"/>
    </source>
</evidence>
<accession>A0ABN8J4E2</accession>
<evidence type="ECO:0000313" key="2">
    <source>
        <dbReference type="EMBL" id="CAH2074727.1"/>
    </source>
</evidence>
<gene>
    <name evidence="2" type="ORF">IPOD504_LOCUS16215</name>
</gene>
<feature type="non-terminal residue" evidence="2">
    <location>
        <position position="1"/>
    </location>
</feature>
<dbReference type="EMBL" id="OW152819">
    <property type="protein sequence ID" value="CAH2074727.1"/>
    <property type="molecule type" value="Genomic_DNA"/>
</dbReference>